<feature type="transmembrane region" description="Helical" evidence="1">
    <location>
        <begin position="6"/>
        <end position="24"/>
    </location>
</feature>
<evidence type="ECO:0000256" key="1">
    <source>
        <dbReference type="SAM" id="Phobius"/>
    </source>
</evidence>
<feature type="transmembrane region" description="Helical" evidence="1">
    <location>
        <begin position="44"/>
        <end position="62"/>
    </location>
</feature>
<dbReference type="NCBIfam" id="NF033233">
    <property type="entry name" value="twin_helix"/>
    <property type="match status" value="1"/>
</dbReference>
<keyword evidence="1" id="KW-1133">Transmembrane helix</keyword>
<dbReference type="Pfam" id="PF11137">
    <property type="entry name" value="DUF2909"/>
    <property type="match status" value="1"/>
</dbReference>
<organism evidence="2 3">
    <name type="scientific">Rhodoferax ferrireducens</name>
    <dbReference type="NCBI Taxonomy" id="192843"/>
    <lineage>
        <taxon>Bacteria</taxon>
        <taxon>Pseudomonadati</taxon>
        <taxon>Pseudomonadota</taxon>
        <taxon>Betaproteobacteria</taxon>
        <taxon>Burkholderiales</taxon>
        <taxon>Comamonadaceae</taxon>
        <taxon>Rhodoferax</taxon>
    </lineage>
</organism>
<dbReference type="RefSeq" id="WP_310375734.1">
    <property type="nucleotide sequence ID" value="NZ_JAVDXT010000004.1"/>
</dbReference>
<reference evidence="2 3" key="1">
    <citation type="submission" date="2023-07" db="EMBL/GenBank/DDBJ databases">
        <title>Sorghum-associated microbial communities from plants grown in Nebraska, USA.</title>
        <authorList>
            <person name="Schachtman D."/>
        </authorList>
    </citation>
    <scope>NUCLEOTIDE SEQUENCE [LARGE SCALE GENOMIC DNA]</scope>
    <source>
        <strain evidence="2 3">BE313</strain>
    </source>
</reference>
<gene>
    <name evidence="2" type="ORF">J2X19_003935</name>
</gene>
<keyword evidence="3" id="KW-1185">Reference proteome</keyword>
<sequence>MTYLALAAFAAILASLGAALYFMLKGGKSDTDNAPRAGRMAKALAFRIGFSVLLFICILVGWKLGYLHPTGIPAGK</sequence>
<keyword evidence="1" id="KW-0812">Transmembrane</keyword>
<dbReference type="Proteomes" id="UP001180487">
    <property type="component" value="Unassembled WGS sequence"/>
</dbReference>
<keyword evidence="1" id="KW-0472">Membrane</keyword>
<protein>
    <submittedName>
        <fullName evidence="2">Formate/nitrite transporter FocA (FNT family)</fullName>
    </submittedName>
</protein>
<dbReference type="InterPro" id="IPR021313">
    <property type="entry name" value="DUF2909"/>
</dbReference>
<dbReference type="EMBL" id="JAVDXT010000004">
    <property type="protein sequence ID" value="MDR7379241.1"/>
    <property type="molecule type" value="Genomic_DNA"/>
</dbReference>
<accession>A0ABU2CD78</accession>
<name>A0ABU2CD78_9BURK</name>
<proteinExistence type="predicted"/>
<evidence type="ECO:0000313" key="2">
    <source>
        <dbReference type="EMBL" id="MDR7379241.1"/>
    </source>
</evidence>
<comment type="caution">
    <text evidence="2">The sequence shown here is derived from an EMBL/GenBank/DDBJ whole genome shotgun (WGS) entry which is preliminary data.</text>
</comment>
<evidence type="ECO:0000313" key="3">
    <source>
        <dbReference type="Proteomes" id="UP001180487"/>
    </source>
</evidence>